<keyword evidence="3" id="KW-1185">Reference proteome</keyword>
<accession>A0A1L9TTE9</accession>
<organism evidence="2 3">
    <name type="scientific">Aspergillus sydowii CBS 593.65</name>
    <dbReference type="NCBI Taxonomy" id="1036612"/>
    <lineage>
        <taxon>Eukaryota</taxon>
        <taxon>Fungi</taxon>
        <taxon>Dikarya</taxon>
        <taxon>Ascomycota</taxon>
        <taxon>Pezizomycotina</taxon>
        <taxon>Eurotiomycetes</taxon>
        <taxon>Eurotiomycetidae</taxon>
        <taxon>Eurotiales</taxon>
        <taxon>Aspergillaceae</taxon>
        <taxon>Aspergillus</taxon>
        <taxon>Aspergillus subgen. Nidulantes</taxon>
    </lineage>
</organism>
<sequence>MASDDLSSKNLKQAISSKISELEALTRAAGDSAVSDYLKKISESDDQLLSLHRALVKKLKRRAKADATISERRAWFSNFISRGGKTLSEDEAKCLASMTRNWAVSDTTCLEICANIWATAPWVFCEGEKPDSDVIRRCFNDLRRMEEVDIIRRKVLLVALARQAFQRQEKLLSDPNVRKRPRKTQIDHDSRDFSLLSSALDDICSQLWDDAEENQDARRSQLGRYSLYGWKWDRLTHTELILSLSQVAAKRFEQHGWSHIKFEALNAYTKTLPQFAIRDTLRKAWDAIIRYYEKGPTLYQTADSGAQETEESQANIESAVQQAASSNEPTSASLGSDLASFDDIFPSADPWLTLPTGAEGGERVDISGNSFEPTVEDIIASADAWLFLRSADGNTTGPMAASAGPYGHAESPSVVSGSNPTFATLGQSVVAASEA</sequence>
<name>A0A1L9TTE9_9EURO</name>
<feature type="region of interest" description="Disordered" evidence="1">
    <location>
        <begin position="302"/>
        <end position="334"/>
    </location>
</feature>
<evidence type="ECO:0000256" key="1">
    <source>
        <dbReference type="SAM" id="MobiDB-lite"/>
    </source>
</evidence>
<dbReference type="VEuPathDB" id="FungiDB:ASPSYDRAFT_28305"/>
<reference evidence="3" key="1">
    <citation type="journal article" date="2017" name="Genome Biol.">
        <title>Comparative genomics reveals high biological diversity and specific adaptations in the industrially and medically important fungal genus Aspergillus.</title>
        <authorList>
            <person name="de Vries R.P."/>
            <person name="Riley R."/>
            <person name="Wiebenga A."/>
            <person name="Aguilar-Osorio G."/>
            <person name="Amillis S."/>
            <person name="Uchima C.A."/>
            <person name="Anderluh G."/>
            <person name="Asadollahi M."/>
            <person name="Askin M."/>
            <person name="Barry K."/>
            <person name="Battaglia E."/>
            <person name="Bayram O."/>
            <person name="Benocci T."/>
            <person name="Braus-Stromeyer S.A."/>
            <person name="Caldana C."/>
            <person name="Canovas D."/>
            <person name="Cerqueira G.C."/>
            <person name="Chen F."/>
            <person name="Chen W."/>
            <person name="Choi C."/>
            <person name="Clum A."/>
            <person name="Dos Santos R.A."/>
            <person name="Damasio A.R."/>
            <person name="Diallinas G."/>
            <person name="Emri T."/>
            <person name="Fekete E."/>
            <person name="Flipphi M."/>
            <person name="Freyberg S."/>
            <person name="Gallo A."/>
            <person name="Gournas C."/>
            <person name="Habgood R."/>
            <person name="Hainaut M."/>
            <person name="Harispe M.L."/>
            <person name="Henrissat B."/>
            <person name="Hilden K.S."/>
            <person name="Hope R."/>
            <person name="Hossain A."/>
            <person name="Karabika E."/>
            <person name="Karaffa L."/>
            <person name="Karanyi Z."/>
            <person name="Krasevec N."/>
            <person name="Kuo A."/>
            <person name="Kusch H."/>
            <person name="LaButti K."/>
            <person name="Lagendijk E.L."/>
            <person name="Lapidus A."/>
            <person name="Levasseur A."/>
            <person name="Lindquist E."/>
            <person name="Lipzen A."/>
            <person name="Logrieco A.F."/>
            <person name="MacCabe A."/>
            <person name="Maekelae M.R."/>
            <person name="Malavazi I."/>
            <person name="Melin P."/>
            <person name="Meyer V."/>
            <person name="Mielnichuk N."/>
            <person name="Miskei M."/>
            <person name="Molnar A.P."/>
            <person name="Mule G."/>
            <person name="Ngan C.Y."/>
            <person name="Orejas M."/>
            <person name="Orosz E."/>
            <person name="Ouedraogo J.P."/>
            <person name="Overkamp K.M."/>
            <person name="Park H.-S."/>
            <person name="Perrone G."/>
            <person name="Piumi F."/>
            <person name="Punt P.J."/>
            <person name="Ram A.F."/>
            <person name="Ramon A."/>
            <person name="Rauscher S."/>
            <person name="Record E."/>
            <person name="Riano-Pachon D.M."/>
            <person name="Robert V."/>
            <person name="Roehrig J."/>
            <person name="Ruller R."/>
            <person name="Salamov A."/>
            <person name="Salih N.S."/>
            <person name="Samson R.A."/>
            <person name="Sandor E."/>
            <person name="Sanguinetti M."/>
            <person name="Schuetze T."/>
            <person name="Sepcic K."/>
            <person name="Shelest E."/>
            <person name="Sherlock G."/>
            <person name="Sophianopoulou V."/>
            <person name="Squina F.M."/>
            <person name="Sun H."/>
            <person name="Susca A."/>
            <person name="Todd R.B."/>
            <person name="Tsang A."/>
            <person name="Unkles S.E."/>
            <person name="van de Wiele N."/>
            <person name="van Rossen-Uffink D."/>
            <person name="Oliveira J.V."/>
            <person name="Vesth T.C."/>
            <person name="Visser J."/>
            <person name="Yu J.-H."/>
            <person name="Zhou M."/>
            <person name="Andersen M.R."/>
            <person name="Archer D.B."/>
            <person name="Baker S.E."/>
            <person name="Benoit I."/>
            <person name="Brakhage A.A."/>
            <person name="Braus G.H."/>
            <person name="Fischer R."/>
            <person name="Frisvad J.C."/>
            <person name="Goldman G.H."/>
            <person name="Houbraken J."/>
            <person name="Oakley B."/>
            <person name="Pocsi I."/>
            <person name="Scazzocchio C."/>
            <person name="Seiboth B."/>
            <person name="vanKuyk P.A."/>
            <person name="Wortman J."/>
            <person name="Dyer P.S."/>
            <person name="Grigoriev I.V."/>
        </authorList>
    </citation>
    <scope>NUCLEOTIDE SEQUENCE [LARGE SCALE GENOMIC DNA]</scope>
    <source>
        <strain evidence="3">CBS 593.65</strain>
    </source>
</reference>
<dbReference type="RefSeq" id="XP_040706488.1">
    <property type="nucleotide sequence ID" value="XM_040844500.1"/>
</dbReference>
<dbReference type="GeneID" id="63760573"/>
<dbReference type="Proteomes" id="UP000184356">
    <property type="component" value="Unassembled WGS sequence"/>
</dbReference>
<dbReference type="OrthoDB" id="4428838at2759"/>
<proteinExistence type="predicted"/>
<evidence type="ECO:0000313" key="3">
    <source>
        <dbReference type="Proteomes" id="UP000184356"/>
    </source>
</evidence>
<dbReference type="AlphaFoldDB" id="A0A1L9TTE9"/>
<evidence type="ECO:0000313" key="2">
    <source>
        <dbReference type="EMBL" id="OJJ62682.1"/>
    </source>
</evidence>
<dbReference type="EMBL" id="KV878583">
    <property type="protein sequence ID" value="OJJ62682.1"/>
    <property type="molecule type" value="Genomic_DNA"/>
</dbReference>
<gene>
    <name evidence="2" type="ORF">ASPSYDRAFT_28305</name>
</gene>
<protein>
    <submittedName>
        <fullName evidence="2">Uncharacterized protein</fullName>
    </submittedName>
</protein>